<name>A0A6J2BX26_ZALCA</name>
<dbReference type="CTD" id="1521"/>
<dbReference type="InterPro" id="IPR013201">
    <property type="entry name" value="Prot_inhib_I29"/>
</dbReference>
<evidence type="ECO:0000313" key="6">
    <source>
        <dbReference type="Proteomes" id="UP000515165"/>
    </source>
</evidence>
<dbReference type="InterPro" id="IPR025661">
    <property type="entry name" value="Pept_asp_AS"/>
</dbReference>
<reference evidence="7" key="1">
    <citation type="submission" date="2025-08" db="UniProtKB">
        <authorList>
            <consortium name="RefSeq"/>
        </authorList>
    </citation>
    <scope>IDENTIFICATION</scope>
    <source>
        <tissue evidence="7">Blood</tissue>
    </source>
</reference>
<dbReference type="Pfam" id="PF08246">
    <property type="entry name" value="Inhibitor_I29"/>
    <property type="match status" value="1"/>
</dbReference>
<dbReference type="GeneID" id="113914979"/>
<dbReference type="GO" id="GO:0008234">
    <property type="term" value="F:cysteine-type peptidase activity"/>
    <property type="evidence" value="ECO:0007669"/>
    <property type="project" value="InterPro"/>
</dbReference>
<evidence type="ECO:0000256" key="3">
    <source>
        <dbReference type="SAM" id="SignalP"/>
    </source>
</evidence>
<dbReference type="Proteomes" id="UP000515165">
    <property type="component" value="Chromosome 11"/>
</dbReference>
<keyword evidence="6" id="KW-1185">Reference proteome</keyword>
<feature type="signal peptide" evidence="3">
    <location>
        <begin position="1"/>
        <end position="24"/>
    </location>
</feature>
<dbReference type="PANTHER" id="PTHR12411">
    <property type="entry name" value="CYSTEINE PROTEASE FAMILY C1-RELATED"/>
    <property type="match status" value="1"/>
</dbReference>
<gene>
    <name evidence="7" type="primary">CTSW</name>
</gene>
<feature type="domain" description="Peptidase C1A papain C-terminal" evidence="4">
    <location>
        <begin position="128"/>
        <end position="393"/>
    </location>
</feature>
<sequence>MAVIVYLSCLLALLVAGLPQGIKGSLRNKDPGPQPLELKQVFMLFQIQYNRSYSNPEEYARRLDIFARNLAHAQQLEAEDLGTAEFGVTPFSDLTEEEFGQLYGHQRMAGEAPSMGRKVGSEESGESLPSSCDWRRLKGIISPIRQQVPAPIWPSPASVAWRGAGRERPGHLPTAPLPGQENCNCCWAMATAGNIEALWGIKYNQVVQVSVQELLDCGRCGDGCRGGFVWDAFITVLNNSGLASERDYPFQGDVKPHKCLAKKYKTVAWIQDFIMLQDNEKTIARYLATEGPITVTINMKLLQQYQKGVIKATPATCDPQVVDHSVLLVGFGKSKSVAGRRAEGGASQPHPRRSIPYWILKNSWGAEWGEEGYFRLHRGSNACGITKYPLTARVDLPVKKRPVSCPP</sequence>
<evidence type="ECO:0000256" key="2">
    <source>
        <dbReference type="ARBA" id="ARBA00023157"/>
    </source>
</evidence>
<dbReference type="InterPro" id="IPR025660">
    <property type="entry name" value="Pept_his_AS"/>
</dbReference>
<dbReference type="InterPro" id="IPR013128">
    <property type="entry name" value="Peptidase_C1A"/>
</dbReference>
<dbReference type="InterPro" id="IPR039417">
    <property type="entry name" value="Peptidase_C1A_papain-like"/>
</dbReference>
<feature type="domain" description="Cathepsin propeptide inhibitor" evidence="5">
    <location>
        <begin position="42"/>
        <end position="99"/>
    </location>
</feature>
<dbReference type="RefSeq" id="XP_027436419.1">
    <property type="nucleotide sequence ID" value="XM_027580618.2"/>
</dbReference>
<protein>
    <submittedName>
        <fullName evidence="7">Cathepsin W isoform X1</fullName>
    </submittedName>
</protein>
<organism evidence="6 7">
    <name type="scientific">Zalophus californianus</name>
    <name type="common">California sealion</name>
    <dbReference type="NCBI Taxonomy" id="9704"/>
    <lineage>
        <taxon>Eukaryota</taxon>
        <taxon>Metazoa</taxon>
        <taxon>Chordata</taxon>
        <taxon>Craniata</taxon>
        <taxon>Vertebrata</taxon>
        <taxon>Euteleostomi</taxon>
        <taxon>Mammalia</taxon>
        <taxon>Eutheria</taxon>
        <taxon>Laurasiatheria</taxon>
        <taxon>Carnivora</taxon>
        <taxon>Caniformia</taxon>
        <taxon>Pinnipedia</taxon>
        <taxon>Otariidae</taxon>
        <taxon>Zalophus</taxon>
    </lineage>
</organism>
<dbReference type="Pfam" id="PF00112">
    <property type="entry name" value="Peptidase_C1"/>
    <property type="match status" value="1"/>
</dbReference>
<dbReference type="OrthoDB" id="387093at2759"/>
<dbReference type="KEGG" id="zca:113914979"/>
<dbReference type="CDD" id="cd02248">
    <property type="entry name" value="Peptidase_C1A"/>
    <property type="match status" value="1"/>
</dbReference>
<dbReference type="SMART" id="SM00848">
    <property type="entry name" value="Inhibitor_I29"/>
    <property type="match status" value="1"/>
</dbReference>
<dbReference type="SMART" id="SM00645">
    <property type="entry name" value="Pept_C1"/>
    <property type="match status" value="1"/>
</dbReference>
<keyword evidence="2" id="KW-1015">Disulfide bond</keyword>
<evidence type="ECO:0000256" key="1">
    <source>
        <dbReference type="ARBA" id="ARBA00008455"/>
    </source>
</evidence>
<keyword evidence="3" id="KW-0732">Signal</keyword>
<dbReference type="GO" id="GO:0006508">
    <property type="term" value="P:proteolysis"/>
    <property type="evidence" value="ECO:0007669"/>
    <property type="project" value="InterPro"/>
</dbReference>
<evidence type="ECO:0000259" key="5">
    <source>
        <dbReference type="SMART" id="SM00848"/>
    </source>
</evidence>
<dbReference type="Gene3D" id="3.90.70.10">
    <property type="entry name" value="Cysteine proteinases"/>
    <property type="match status" value="1"/>
</dbReference>
<feature type="chain" id="PRO_5027107901" evidence="3">
    <location>
        <begin position="25"/>
        <end position="407"/>
    </location>
</feature>
<dbReference type="AlphaFoldDB" id="A0A6J2BX26"/>
<dbReference type="PROSITE" id="PS00639">
    <property type="entry name" value="THIOL_PROTEASE_HIS"/>
    <property type="match status" value="1"/>
</dbReference>
<dbReference type="SUPFAM" id="SSF54001">
    <property type="entry name" value="Cysteine proteinases"/>
    <property type="match status" value="1"/>
</dbReference>
<evidence type="ECO:0000313" key="7">
    <source>
        <dbReference type="RefSeq" id="XP_027436419.1"/>
    </source>
</evidence>
<accession>A0A6J2BX26</accession>
<dbReference type="InterPro" id="IPR038765">
    <property type="entry name" value="Papain-like_cys_pep_sf"/>
</dbReference>
<proteinExistence type="inferred from homology"/>
<dbReference type="InterPro" id="IPR000668">
    <property type="entry name" value="Peptidase_C1A_C"/>
</dbReference>
<dbReference type="PRINTS" id="PR00705">
    <property type="entry name" value="PAPAIN"/>
</dbReference>
<dbReference type="PROSITE" id="PS00640">
    <property type="entry name" value="THIOL_PROTEASE_ASN"/>
    <property type="match status" value="1"/>
</dbReference>
<evidence type="ECO:0000259" key="4">
    <source>
        <dbReference type="SMART" id="SM00645"/>
    </source>
</evidence>
<comment type="similarity">
    <text evidence="1">Belongs to the peptidase C1 family.</text>
</comment>